<keyword evidence="1" id="KW-0472">Membrane</keyword>
<organism evidence="2 3">
    <name type="scientific">Gulosibacter macacae</name>
    <dbReference type="NCBI Taxonomy" id="2488791"/>
    <lineage>
        <taxon>Bacteria</taxon>
        <taxon>Bacillati</taxon>
        <taxon>Actinomycetota</taxon>
        <taxon>Actinomycetes</taxon>
        <taxon>Micrococcales</taxon>
        <taxon>Microbacteriaceae</taxon>
        <taxon>Gulosibacter</taxon>
    </lineage>
</organism>
<keyword evidence="1" id="KW-0812">Transmembrane</keyword>
<gene>
    <name evidence="2" type="ORF">EG850_00420</name>
</gene>
<dbReference type="AlphaFoldDB" id="A0A3P3W2P4"/>
<sequence>MTPEAILMLLLATGTVWGGLVASIVNLRSRGSDRD</sequence>
<dbReference type="OrthoDB" id="6712920at2"/>
<evidence type="ECO:0000313" key="2">
    <source>
        <dbReference type="EMBL" id="RRJ88648.1"/>
    </source>
</evidence>
<dbReference type="Proteomes" id="UP000274391">
    <property type="component" value="Unassembled WGS sequence"/>
</dbReference>
<keyword evidence="3" id="KW-1185">Reference proteome</keyword>
<keyword evidence="1" id="KW-1133">Transmembrane helix</keyword>
<dbReference type="EMBL" id="RQVS01000001">
    <property type="protein sequence ID" value="RRJ88648.1"/>
    <property type="molecule type" value="Genomic_DNA"/>
</dbReference>
<dbReference type="RefSeq" id="WP_124968740.1">
    <property type="nucleotide sequence ID" value="NZ_RQVS01000001.1"/>
</dbReference>
<feature type="transmembrane region" description="Helical" evidence="1">
    <location>
        <begin position="6"/>
        <end position="27"/>
    </location>
</feature>
<protein>
    <submittedName>
        <fullName evidence="2">MetS family NSS transporter small subunit</fullName>
    </submittedName>
</protein>
<reference evidence="2 3" key="1">
    <citation type="submission" date="2018-11" db="EMBL/GenBank/DDBJ databases">
        <title>YIM 102482-1 draft genome.</title>
        <authorList>
            <person name="Li G."/>
            <person name="Jiang Y."/>
        </authorList>
    </citation>
    <scope>NUCLEOTIDE SEQUENCE [LARGE SCALE GENOMIC DNA]</scope>
    <source>
        <strain evidence="2 3">YIM 102482-1</strain>
    </source>
</reference>
<evidence type="ECO:0000313" key="3">
    <source>
        <dbReference type="Proteomes" id="UP000274391"/>
    </source>
</evidence>
<proteinExistence type="predicted"/>
<accession>A0A3P3W2P4</accession>
<comment type="caution">
    <text evidence="2">The sequence shown here is derived from an EMBL/GenBank/DDBJ whole genome shotgun (WGS) entry which is preliminary data.</text>
</comment>
<evidence type="ECO:0000256" key="1">
    <source>
        <dbReference type="SAM" id="Phobius"/>
    </source>
</evidence>
<dbReference type="NCBIfam" id="NF033493">
    <property type="entry name" value="MetS_like_NSS"/>
    <property type="match status" value="1"/>
</dbReference>
<name>A0A3P3W2P4_9MICO</name>